<evidence type="ECO:0000313" key="9">
    <source>
        <dbReference type="Proteomes" id="UP000239735"/>
    </source>
</evidence>
<name>A0A2N9LC13_9BACT</name>
<dbReference type="GO" id="GO:0044718">
    <property type="term" value="P:siderophore transmembrane transport"/>
    <property type="evidence" value="ECO:0007669"/>
    <property type="project" value="TreeGrafter"/>
</dbReference>
<evidence type="ECO:0000313" key="8">
    <source>
        <dbReference type="EMBL" id="SPE20816.1"/>
    </source>
</evidence>
<dbReference type="SUPFAM" id="SSF49452">
    <property type="entry name" value="Starch-binding domain-like"/>
    <property type="match status" value="1"/>
</dbReference>
<dbReference type="GO" id="GO:0030246">
    <property type="term" value="F:carbohydrate binding"/>
    <property type="evidence" value="ECO:0007669"/>
    <property type="project" value="InterPro"/>
</dbReference>
<dbReference type="InterPro" id="IPR013784">
    <property type="entry name" value="Carb-bd-like_fold"/>
</dbReference>
<dbReference type="SUPFAM" id="SSF56935">
    <property type="entry name" value="Porins"/>
    <property type="match status" value="1"/>
</dbReference>
<dbReference type="OrthoDB" id="9764669at2"/>
<dbReference type="PANTHER" id="PTHR30069:SF39">
    <property type="entry name" value="BLL6183 PROTEIN"/>
    <property type="match status" value="1"/>
</dbReference>
<evidence type="ECO:0000256" key="3">
    <source>
        <dbReference type="ARBA" id="ARBA00022452"/>
    </source>
</evidence>
<evidence type="ECO:0000259" key="7">
    <source>
        <dbReference type="Pfam" id="PF25183"/>
    </source>
</evidence>
<dbReference type="InterPro" id="IPR036942">
    <property type="entry name" value="Beta-barrel_TonB_sf"/>
</dbReference>
<dbReference type="Gene3D" id="2.170.130.10">
    <property type="entry name" value="TonB-dependent receptor, plug domain"/>
    <property type="match status" value="1"/>
</dbReference>
<evidence type="ECO:0000256" key="5">
    <source>
        <dbReference type="ARBA" id="ARBA00023136"/>
    </source>
</evidence>
<comment type="subcellular location">
    <subcellularLocation>
        <location evidence="1">Cell outer membrane</location>
        <topology evidence="1">Multi-pass membrane protein</topology>
    </subcellularLocation>
</comment>
<dbReference type="EMBL" id="OKRB01000086">
    <property type="protein sequence ID" value="SPE20816.1"/>
    <property type="molecule type" value="Genomic_DNA"/>
</dbReference>
<gene>
    <name evidence="8" type="ORF">SBA5_30021</name>
</gene>
<dbReference type="InterPro" id="IPR057601">
    <property type="entry name" value="Oar-like_b-barrel"/>
</dbReference>
<sequence>MKGIDQLLSNTFPKKGRSIPKERGDVAMKHRISIALGLLLLIAPAALVSQVNTATVSGTVTDTSGAVVPNANLTLENPATGVVRSAKSDVDGRFSFTFVPIGKYKLTTALANFQANTITGIELTADASLDLPIKMNVQNVESSVEVNASEEILQTTTSEQESTLPEIQLNVLPVARQNWVNLIALDASVAPQGANGIAINGLPPNGGYNVTVDGTNATSNPEYNSYNVYGAPNVINTVGNDAIAEVSVVKGVAPATVGGTLSGNINIITKTGTNQFHGGAYEINQLNDYNARNQFLTKNPHLTFNQFGGSIGGPIFRQKLFFFGNYEGAQARSLATVSGTVPTPYLASISPTVYQPLLAIYPSISQPASNPTALTTSYTGSASQIQKDGSGLIRLDGNINSNNQVAVRYIRARPQYLIPSIIPVNPQTYSGHTDAVNANYIHIGQSWTSNARFGFNQIKLTRINPGFNLGLNSLDFSGFGGSLNSALYKAFYQHGNYTTYEETIGLIRGHHSMQFGGILQRQNASRYLVQTPSVIYSTLSGWLANIPSNVMLALYSVPSGQKPFGFDNYQYGGYFQDDWKLTKTLTLNLGARYDYFTVPREYEGRAYNRGPDPAYPTLGAGFGPFRPANSIFLADYKHGVQPRIGFAWQVFPNTVVHGGFGILTIGHTYFDGTINLSEPSPGVPFYFAINQSQAQAVGINYPVTPSGYAAQISALQKAGVLSSSLPSITDVPAYNPNPYSLQQFFGVQQMFPGGIDIRLDYVGTEGVQLAEYEYKNLPNRVTGVAPDPTFGEFTQNMDGDHSRYNAMQMEAKRRTSKGLTLGVAYAWSHDLSYSDVDINQPSYPQDPDDYKAEFGPALFDVRQRVKVSGIWEIPFGRLSKSQSLLKRDLLDGWQISAIYSGNTGFPANVTYSNSSYPADRPDPVASVNLYVGGYKTFPGTHQYVSPSAFAAVPISSASGAQIRGGYLRRNAVRSPGLENWDASLLKNFFITEKVQLQLRGDAFNTLNHTNLSGLQTNFAASTFGRLTTATPRTLQIQGRITF</sequence>
<keyword evidence="4" id="KW-0812">Transmembrane</keyword>
<evidence type="ECO:0000256" key="4">
    <source>
        <dbReference type="ARBA" id="ARBA00022692"/>
    </source>
</evidence>
<evidence type="ECO:0000256" key="6">
    <source>
        <dbReference type="ARBA" id="ARBA00023237"/>
    </source>
</evidence>
<accession>A0A2N9LC13</accession>
<dbReference type="AlphaFoldDB" id="A0A2N9LC13"/>
<feature type="domain" description="TonB-dependent transporter Oar-like beta-barrel" evidence="7">
    <location>
        <begin position="268"/>
        <end position="1035"/>
    </location>
</feature>
<keyword evidence="6" id="KW-0998">Cell outer membrane</keyword>
<keyword evidence="3" id="KW-1134">Transmembrane beta strand</keyword>
<dbReference type="Gene3D" id="2.40.170.20">
    <property type="entry name" value="TonB-dependent receptor, beta-barrel domain"/>
    <property type="match status" value="1"/>
</dbReference>
<dbReference type="PANTHER" id="PTHR30069">
    <property type="entry name" value="TONB-DEPENDENT OUTER MEMBRANE RECEPTOR"/>
    <property type="match status" value="1"/>
</dbReference>
<dbReference type="InterPro" id="IPR037066">
    <property type="entry name" value="Plug_dom_sf"/>
</dbReference>
<reference evidence="9" key="1">
    <citation type="submission" date="2018-02" db="EMBL/GenBank/DDBJ databases">
        <authorList>
            <person name="Hausmann B."/>
        </authorList>
    </citation>
    <scope>NUCLEOTIDE SEQUENCE [LARGE SCALE GENOMIC DNA]</scope>
    <source>
        <strain evidence="9">Peat soil MAG SbA5</strain>
    </source>
</reference>
<evidence type="ECO:0000256" key="1">
    <source>
        <dbReference type="ARBA" id="ARBA00004571"/>
    </source>
</evidence>
<dbReference type="GO" id="GO:0009279">
    <property type="term" value="C:cell outer membrane"/>
    <property type="evidence" value="ECO:0007669"/>
    <property type="project" value="UniProtKB-SubCell"/>
</dbReference>
<dbReference type="GO" id="GO:0015344">
    <property type="term" value="F:siderophore uptake transmembrane transporter activity"/>
    <property type="evidence" value="ECO:0007669"/>
    <property type="project" value="TreeGrafter"/>
</dbReference>
<organism evidence="8 9">
    <name type="scientific">Candidatus Sulfuritelmatomonas gaucii</name>
    <dbReference type="NCBI Taxonomy" id="2043161"/>
    <lineage>
        <taxon>Bacteria</taxon>
        <taxon>Pseudomonadati</taxon>
        <taxon>Acidobacteriota</taxon>
        <taxon>Terriglobia</taxon>
        <taxon>Terriglobales</taxon>
        <taxon>Acidobacteriaceae</taxon>
        <taxon>Candidatus Sulfuritelmatomonas</taxon>
    </lineage>
</organism>
<dbReference type="Proteomes" id="UP000239735">
    <property type="component" value="Unassembled WGS sequence"/>
</dbReference>
<keyword evidence="2" id="KW-0813">Transport</keyword>
<proteinExistence type="predicted"/>
<evidence type="ECO:0000256" key="2">
    <source>
        <dbReference type="ARBA" id="ARBA00022448"/>
    </source>
</evidence>
<dbReference type="InterPro" id="IPR039426">
    <property type="entry name" value="TonB-dep_rcpt-like"/>
</dbReference>
<keyword evidence="5" id="KW-0472">Membrane</keyword>
<protein>
    <submittedName>
        <fullName evidence="8">TonB-dependent receptor plug</fullName>
    </submittedName>
</protein>
<keyword evidence="8" id="KW-0675">Receptor</keyword>
<dbReference type="Pfam" id="PF13620">
    <property type="entry name" value="CarboxypepD_reg"/>
    <property type="match status" value="1"/>
</dbReference>
<dbReference type="Pfam" id="PF25183">
    <property type="entry name" value="OMP_b-brl_4"/>
    <property type="match status" value="1"/>
</dbReference>
<dbReference type="Gene3D" id="2.60.40.1120">
    <property type="entry name" value="Carboxypeptidase-like, regulatory domain"/>
    <property type="match status" value="1"/>
</dbReference>